<dbReference type="OrthoDB" id="546755at2759"/>
<feature type="region of interest" description="Disordered" evidence="1">
    <location>
        <begin position="89"/>
        <end position="124"/>
    </location>
</feature>
<dbReference type="AlphaFoldDB" id="A0A150GI94"/>
<reference evidence="4" key="1">
    <citation type="journal article" date="2016" name="Nat. Commun.">
        <title>The Gonium pectorale genome demonstrates co-option of cell cycle regulation during the evolution of multicellularity.</title>
        <authorList>
            <person name="Hanschen E.R."/>
            <person name="Marriage T.N."/>
            <person name="Ferris P.J."/>
            <person name="Hamaji T."/>
            <person name="Toyoda A."/>
            <person name="Fujiyama A."/>
            <person name="Neme R."/>
            <person name="Noguchi H."/>
            <person name="Minakuchi Y."/>
            <person name="Suzuki M."/>
            <person name="Kawai-Toyooka H."/>
            <person name="Smith D.R."/>
            <person name="Sparks H."/>
            <person name="Anderson J."/>
            <person name="Bakaric R."/>
            <person name="Luria V."/>
            <person name="Karger A."/>
            <person name="Kirschner M.W."/>
            <person name="Durand P.M."/>
            <person name="Michod R.E."/>
            <person name="Nozaki H."/>
            <person name="Olson B.J."/>
        </authorList>
    </citation>
    <scope>NUCLEOTIDE SEQUENCE [LARGE SCALE GENOMIC DNA]</scope>
    <source>
        <strain evidence="4">NIES-2863</strain>
    </source>
</reference>
<feature type="region of interest" description="Disordered" evidence="1">
    <location>
        <begin position="206"/>
        <end position="240"/>
    </location>
</feature>
<evidence type="ECO:0000313" key="4">
    <source>
        <dbReference type="Proteomes" id="UP000075714"/>
    </source>
</evidence>
<organism evidence="3 4">
    <name type="scientific">Gonium pectorale</name>
    <name type="common">Green alga</name>
    <dbReference type="NCBI Taxonomy" id="33097"/>
    <lineage>
        <taxon>Eukaryota</taxon>
        <taxon>Viridiplantae</taxon>
        <taxon>Chlorophyta</taxon>
        <taxon>core chlorophytes</taxon>
        <taxon>Chlorophyceae</taxon>
        <taxon>CS clade</taxon>
        <taxon>Chlamydomonadales</taxon>
        <taxon>Volvocaceae</taxon>
        <taxon>Gonium</taxon>
    </lineage>
</organism>
<feature type="compositionally biased region" description="Gly residues" evidence="1">
    <location>
        <begin position="212"/>
        <end position="224"/>
    </location>
</feature>
<dbReference type="InterPro" id="IPR011705">
    <property type="entry name" value="BACK"/>
</dbReference>
<gene>
    <name evidence="3" type="ORF">GPECTOR_23g22</name>
</gene>
<protein>
    <recommendedName>
        <fullName evidence="2">BACK domain-containing protein</fullName>
    </recommendedName>
</protein>
<feature type="compositionally biased region" description="Gly residues" evidence="1">
    <location>
        <begin position="112"/>
        <end position="122"/>
    </location>
</feature>
<feature type="region of interest" description="Disordered" evidence="1">
    <location>
        <begin position="34"/>
        <end position="59"/>
    </location>
</feature>
<dbReference type="Proteomes" id="UP000075714">
    <property type="component" value="Unassembled WGS sequence"/>
</dbReference>
<keyword evidence="4" id="KW-1185">Reference proteome</keyword>
<evidence type="ECO:0000313" key="3">
    <source>
        <dbReference type="EMBL" id="KXZ49090.1"/>
    </source>
</evidence>
<proteinExistence type="predicted"/>
<dbReference type="Pfam" id="PF07707">
    <property type="entry name" value="BACK"/>
    <property type="match status" value="1"/>
</dbReference>
<feature type="domain" description="BACK" evidence="2">
    <location>
        <begin position="294"/>
        <end position="357"/>
    </location>
</feature>
<comment type="caution">
    <text evidence="3">The sequence shown here is derived from an EMBL/GenBank/DDBJ whole genome shotgun (WGS) entry which is preliminary data.</text>
</comment>
<feature type="compositionally biased region" description="Low complexity" evidence="1">
    <location>
        <begin position="438"/>
        <end position="458"/>
    </location>
</feature>
<sequence>MQPLNVHVAAALGGLFGSEEAADCAILFVRSSEAGPATAGSKRSRSQADGEEAEPLAEPLPAHTLVIRYASGWFAAKLPNTRASQQLDGAAGDVPLLPPTPQQQHQQPNGVFSGGDTEGSGPGNFAIRRLSGAAAALPVLRVPLGGPEEVPAARAAVQFAYTGRVAAGTSVREALELYRQGQYLQVEGCGAACLAAIGSMLEADVSSSGSSGTSGSGVGGGGGSAAEHSRAAGHDSCSSDQSGSVILELYECIRLWPDPALEPAFASILSAAEPRLVAHFGDTLAVLNMPELRQQLLGLPAEGLEVLLESDNFGTDDESSILLLLATWVQRNGDKLDGGTVERLCRLVRLAQLSPHFARVMLPALACARLASRAAGAGGPCGGWFPITCAEAIHLTSVCTAAANKEGVHVGLLRRAGVGMYDLASARFSTRRRRRSPTSRSSAQQPSGSGRQQQQQPPAFGWSISQEELERQLEGLRPGGTISLLADADSGLGAISARGFHWTPCIAYDHDDAATELFMRCDLPAAYGLDEASLGGPLAALARIGAARLEVDRWRGDGPREVAAHKVFNASPCIIVGDQGMNCNMFIKVPLTRQQPAEAQGEAVAVSQSQRAPACTSGGSSGLLRAWEDYLHGGRMTGRLVVLP</sequence>
<feature type="region of interest" description="Disordered" evidence="1">
    <location>
        <begin position="428"/>
        <end position="458"/>
    </location>
</feature>
<dbReference type="EMBL" id="LSYV01000024">
    <property type="protein sequence ID" value="KXZ49090.1"/>
    <property type="molecule type" value="Genomic_DNA"/>
</dbReference>
<accession>A0A150GI94</accession>
<evidence type="ECO:0000259" key="2">
    <source>
        <dbReference type="Pfam" id="PF07707"/>
    </source>
</evidence>
<name>A0A150GI94_GONPE</name>
<evidence type="ECO:0000256" key="1">
    <source>
        <dbReference type="SAM" id="MobiDB-lite"/>
    </source>
</evidence>